<dbReference type="GO" id="GO:0006811">
    <property type="term" value="P:monoatomic ion transport"/>
    <property type="evidence" value="ECO:0007669"/>
    <property type="project" value="UniProtKB-KW"/>
</dbReference>
<keyword evidence="6 11" id="KW-0732">Signal</keyword>
<feature type="domain" description="Porin" evidence="12">
    <location>
        <begin position="11"/>
        <end position="342"/>
    </location>
</feature>
<keyword evidence="5" id="KW-0812">Transmembrane</keyword>
<evidence type="ECO:0000256" key="10">
    <source>
        <dbReference type="ARBA" id="ARBA00023237"/>
    </source>
</evidence>
<feature type="signal peptide" evidence="11">
    <location>
        <begin position="1"/>
        <end position="22"/>
    </location>
</feature>
<dbReference type="InterPro" id="IPR033900">
    <property type="entry name" value="Gram_neg_porin_domain"/>
</dbReference>
<evidence type="ECO:0000256" key="6">
    <source>
        <dbReference type="ARBA" id="ARBA00022729"/>
    </source>
</evidence>
<dbReference type="KEGG" id="pter:C2L65_29220"/>
<reference evidence="13 14" key="1">
    <citation type="submission" date="2018-01" db="EMBL/GenBank/DDBJ databases">
        <title>Species boundaries and ecological features among Paraburkholderia terrae DSMZ17804T, P. hospita DSMZ17164T and P. caribensis DSMZ13236T.</title>
        <authorList>
            <person name="Pratama A.A."/>
        </authorList>
    </citation>
    <scope>NUCLEOTIDE SEQUENCE [LARGE SCALE GENOMIC DNA]</scope>
    <source>
        <strain evidence="13 14">DSM 17804</strain>
    </source>
</reference>
<dbReference type="RefSeq" id="WP_042304490.1">
    <property type="nucleotide sequence ID" value="NZ_CP026112.1"/>
</dbReference>
<dbReference type="Pfam" id="PF13609">
    <property type="entry name" value="Porin_4"/>
    <property type="match status" value="1"/>
</dbReference>
<dbReference type="InterPro" id="IPR002299">
    <property type="entry name" value="Porin_Neis"/>
</dbReference>
<evidence type="ECO:0000256" key="11">
    <source>
        <dbReference type="SAM" id="SignalP"/>
    </source>
</evidence>
<dbReference type="PRINTS" id="PR00184">
    <property type="entry name" value="NEISSPPORIN"/>
</dbReference>
<dbReference type="Gene3D" id="2.40.160.10">
    <property type="entry name" value="Porin"/>
    <property type="match status" value="1"/>
</dbReference>
<gene>
    <name evidence="13" type="ORF">C2L65_29220</name>
</gene>
<keyword evidence="7" id="KW-0406">Ion transport</keyword>
<dbReference type="Proteomes" id="UP000243502">
    <property type="component" value="Chromosome 2"/>
</dbReference>
<dbReference type="PANTHER" id="PTHR34501:SF9">
    <property type="entry name" value="MAJOR OUTER MEMBRANE PROTEIN P.IA"/>
    <property type="match status" value="1"/>
</dbReference>
<dbReference type="GO" id="GO:0015288">
    <property type="term" value="F:porin activity"/>
    <property type="evidence" value="ECO:0007669"/>
    <property type="project" value="UniProtKB-KW"/>
</dbReference>
<keyword evidence="8" id="KW-0626">Porin</keyword>
<comment type="subunit">
    <text evidence="2">Homotrimer.</text>
</comment>
<evidence type="ECO:0000256" key="7">
    <source>
        <dbReference type="ARBA" id="ARBA00023065"/>
    </source>
</evidence>
<evidence type="ECO:0000256" key="8">
    <source>
        <dbReference type="ARBA" id="ARBA00023114"/>
    </source>
</evidence>
<evidence type="ECO:0000256" key="9">
    <source>
        <dbReference type="ARBA" id="ARBA00023136"/>
    </source>
</evidence>
<dbReference type="GO" id="GO:0009279">
    <property type="term" value="C:cell outer membrane"/>
    <property type="evidence" value="ECO:0007669"/>
    <property type="project" value="UniProtKB-SubCell"/>
</dbReference>
<dbReference type="GO" id="GO:0046930">
    <property type="term" value="C:pore complex"/>
    <property type="evidence" value="ECO:0007669"/>
    <property type="project" value="UniProtKB-KW"/>
</dbReference>
<dbReference type="InterPro" id="IPR050298">
    <property type="entry name" value="Gram-neg_bact_OMP"/>
</dbReference>
<dbReference type="InterPro" id="IPR023614">
    <property type="entry name" value="Porin_dom_sf"/>
</dbReference>
<organism evidence="13 14">
    <name type="scientific">Paraburkholderia terrae</name>
    <dbReference type="NCBI Taxonomy" id="311230"/>
    <lineage>
        <taxon>Bacteria</taxon>
        <taxon>Pseudomonadati</taxon>
        <taxon>Pseudomonadota</taxon>
        <taxon>Betaproteobacteria</taxon>
        <taxon>Burkholderiales</taxon>
        <taxon>Burkholderiaceae</taxon>
        <taxon>Paraburkholderia</taxon>
    </lineage>
</organism>
<dbReference type="PANTHER" id="PTHR34501">
    <property type="entry name" value="PROTEIN YDDL-RELATED"/>
    <property type="match status" value="1"/>
</dbReference>
<dbReference type="OrthoDB" id="8982743at2"/>
<dbReference type="CDD" id="cd00342">
    <property type="entry name" value="gram_neg_porins"/>
    <property type="match status" value="1"/>
</dbReference>
<protein>
    <submittedName>
        <fullName evidence="13">Porin</fullName>
    </submittedName>
</protein>
<evidence type="ECO:0000256" key="3">
    <source>
        <dbReference type="ARBA" id="ARBA00022448"/>
    </source>
</evidence>
<evidence type="ECO:0000313" key="13">
    <source>
        <dbReference type="EMBL" id="AUT63581.1"/>
    </source>
</evidence>
<evidence type="ECO:0000313" key="14">
    <source>
        <dbReference type="Proteomes" id="UP000243502"/>
    </source>
</evidence>
<evidence type="ECO:0000256" key="4">
    <source>
        <dbReference type="ARBA" id="ARBA00022452"/>
    </source>
</evidence>
<sequence>MCSSRRSMIGAMLFLAASGAAAETGVTLYGVVDVFGQYLNNGGKGSWSERSGGNSGSYFGLKGTEDLGGGLKAVFNVENGYNVNNGAFFGDSTAMFYRQAWVSLAHEKYGSITFGRQYQPTFWALYPSDPFRANEVLSPLAAAATTVARNTLAVQSAGGRSSNAVIYKSPNVGGAQFWGMYALAASVTQPLPLSTGNMLDLAATYSGYGLYVGLAYQNQHPGSKTVPGLPAMLPSLSTEHFTSALSYRVGIVNLQFNYGYHRPKNAAAGSLAARLNAAHSFSISELGATIQATPADALEIAGFQRVVRGAHDNTWGVQIGADHSLSKRTALYARGGYMRNNGTATMSWPGVAVSSPGTSQTLAVAGMTHRF</sequence>
<dbReference type="AlphaFoldDB" id="A0A2I8EWD1"/>
<accession>A0A2I8EWD1</accession>
<evidence type="ECO:0000259" key="12">
    <source>
        <dbReference type="Pfam" id="PF13609"/>
    </source>
</evidence>
<keyword evidence="3" id="KW-0813">Transport</keyword>
<evidence type="ECO:0000256" key="5">
    <source>
        <dbReference type="ARBA" id="ARBA00022692"/>
    </source>
</evidence>
<keyword evidence="9" id="KW-0472">Membrane</keyword>
<evidence type="ECO:0000256" key="2">
    <source>
        <dbReference type="ARBA" id="ARBA00011233"/>
    </source>
</evidence>
<dbReference type="SUPFAM" id="SSF56935">
    <property type="entry name" value="Porins"/>
    <property type="match status" value="1"/>
</dbReference>
<evidence type="ECO:0000256" key="1">
    <source>
        <dbReference type="ARBA" id="ARBA00004571"/>
    </source>
</evidence>
<comment type="subcellular location">
    <subcellularLocation>
        <location evidence="1">Cell outer membrane</location>
        <topology evidence="1">Multi-pass membrane protein</topology>
    </subcellularLocation>
</comment>
<proteinExistence type="predicted"/>
<keyword evidence="4" id="KW-1134">Transmembrane beta strand</keyword>
<feature type="chain" id="PRO_5014445491" evidence="11">
    <location>
        <begin position="23"/>
        <end position="371"/>
    </location>
</feature>
<keyword evidence="10" id="KW-0998">Cell outer membrane</keyword>
<name>A0A2I8EWD1_9BURK</name>
<dbReference type="EMBL" id="CP026112">
    <property type="protein sequence ID" value="AUT63581.1"/>
    <property type="molecule type" value="Genomic_DNA"/>
</dbReference>